<proteinExistence type="predicted"/>
<dbReference type="Proteomes" id="UP000276133">
    <property type="component" value="Unassembled WGS sequence"/>
</dbReference>
<reference evidence="1 2" key="1">
    <citation type="journal article" date="2018" name="Sci. Rep.">
        <title>Genomic signatures of local adaptation to the degree of environmental predictability in rotifers.</title>
        <authorList>
            <person name="Franch-Gras L."/>
            <person name="Hahn C."/>
            <person name="Garcia-Roger E.M."/>
            <person name="Carmona M.J."/>
            <person name="Serra M."/>
            <person name="Gomez A."/>
        </authorList>
    </citation>
    <scope>NUCLEOTIDE SEQUENCE [LARGE SCALE GENOMIC DNA]</scope>
    <source>
        <strain evidence="1">HYR1</strain>
    </source>
</reference>
<accession>A0A3M7QSK6</accession>
<dbReference type="EMBL" id="REGN01005285">
    <property type="protein sequence ID" value="RNA13958.1"/>
    <property type="molecule type" value="Genomic_DNA"/>
</dbReference>
<gene>
    <name evidence="1" type="ORF">BpHYR1_031321</name>
</gene>
<name>A0A3M7QSK6_BRAPC</name>
<evidence type="ECO:0000313" key="1">
    <source>
        <dbReference type="EMBL" id="RNA13958.1"/>
    </source>
</evidence>
<evidence type="ECO:0000313" key="2">
    <source>
        <dbReference type="Proteomes" id="UP000276133"/>
    </source>
</evidence>
<dbReference type="AlphaFoldDB" id="A0A3M7QSK6"/>
<protein>
    <submittedName>
        <fullName evidence="1">Uncharacterized protein</fullName>
    </submittedName>
</protein>
<keyword evidence="2" id="KW-1185">Reference proteome</keyword>
<sequence length="66" mass="7919">MPLHKIIYDLIVRFHNPTSNLVNFLNYYRIPLFSHACFNTMSRIFGAWSNIDLTICDVRVMFNFNY</sequence>
<comment type="caution">
    <text evidence="1">The sequence shown here is derived from an EMBL/GenBank/DDBJ whole genome shotgun (WGS) entry which is preliminary data.</text>
</comment>
<organism evidence="1 2">
    <name type="scientific">Brachionus plicatilis</name>
    <name type="common">Marine rotifer</name>
    <name type="synonym">Brachionus muelleri</name>
    <dbReference type="NCBI Taxonomy" id="10195"/>
    <lineage>
        <taxon>Eukaryota</taxon>
        <taxon>Metazoa</taxon>
        <taxon>Spiralia</taxon>
        <taxon>Gnathifera</taxon>
        <taxon>Rotifera</taxon>
        <taxon>Eurotatoria</taxon>
        <taxon>Monogononta</taxon>
        <taxon>Pseudotrocha</taxon>
        <taxon>Ploima</taxon>
        <taxon>Brachionidae</taxon>
        <taxon>Brachionus</taxon>
    </lineage>
</organism>